<dbReference type="PANTHER" id="PTHR21573">
    <property type="entry name" value="ER MEMBRANE PROTEIN COMPLEX SUBUNIT 1"/>
    <property type="match status" value="1"/>
</dbReference>
<dbReference type="STRING" id="763407.A0A162TC01"/>
<evidence type="ECO:0000256" key="12">
    <source>
        <dbReference type="SAM" id="SignalP"/>
    </source>
</evidence>
<evidence type="ECO:0000313" key="15">
    <source>
        <dbReference type="EMBL" id="OAD65913.1"/>
    </source>
</evidence>
<dbReference type="GO" id="GO:0072546">
    <property type="term" value="C:EMC complex"/>
    <property type="evidence" value="ECO:0007669"/>
    <property type="project" value="InterPro"/>
</dbReference>
<keyword evidence="8 11" id="KW-1133">Transmembrane helix</keyword>
<protein>
    <recommendedName>
        <fullName evidence="4">ER membrane protein complex subunit 1</fullName>
    </recommendedName>
</protein>
<feature type="domain" description="EMC1 first beta-propeller" evidence="14">
    <location>
        <begin position="28"/>
        <end position="407"/>
    </location>
</feature>
<dbReference type="PANTHER" id="PTHR21573:SF0">
    <property type="entry name" value="ER MEMBRANE PROTEIN COMPLEX SUBUNIT 1"/>
    <property type="match status" value="1"/>
</dbReference>
<feature type="chain" id="PRO_5007839786" description="ER membrane protein complex subunit 1" evidence="12">
    <location>
        <begin position="29"/>
        <end position="998"/>
    </location>
</feature>
<dbReference type="VEuPathDB" id="FungiDB:PHYBLDRAFT_80500"/>
<keyword evidence="6 12" id="KW-0732">Signal</keyword>
<evidence type="ECO:0000256" key="5">
    <source>
        <dbReference type="ARBA" id="ARBA00022692"/>
    </source>
</evidence>
<evidence type="ECO:0000256" key="10">
    <source>
        <dbReference type="ARBA" id="ARBA00023180"/>
    </source>
</evidence>
<gene>
    <name evidence="15" type="ORF">PHYBLDRAFT_80500</name>
</gene>
<evidence type="ECO:0000256" key="7">
    <source>
        <dbReference type="ARBA" id="ARBA00022824"/>
    </source>
</evidence>
<dbReference type="InterPro" id="IPR011678">
    <property type="entry name" value="EMC1_C"/>
</dbReference>
<evidence type="ECO:0000256" key="3">
    <source>
        <dbReference type="ARBA" id="ARBA00011276"/>
    </source>
</evidence>
<dbReference type="InParanoid" id="A0A162TC01"/>
<dbReference type="Pfam" id="PF07774">
    <property type="entry name" value="EMC1_C"/>
    <property type="match status" value="1"/>
</dbReference>
<keyword evidence="7" id="KW-0256">Endoplasmic reticulum</keyword>
<comment type="subunit">
    <text evidence="3">Component of the ER membrane protein complex (EMC).</text>
</comment>
<keyword evidence="9 11" id="KW-0472">Membrane</keyword>
<reference evidence="16" key="1">
    <citation type="submission" date="2015-06" db="EMBL/GenBank/DDBJ databases">
        <title>Expansion of signal transduction pathways in fungi by whole-genome duplication.</title>
        <authorList>
            <consortium name="DOE Joint Genome Institute"/>
            <person name="Corrochano L.M."/>
            <person name="Kuo A."/>
            <person name="Marcet-Houben M."/>
            <person name="Polaino S."/>
            <person name="Salamov A."/>
            <person name="Villalobos J.M."/>
            <person name="Alvarez M.I."/>
            <person name="Avalos J."/>
            <person name="Benito E.P."/>
            <person name="Benoit I."/>
            <person name="Burger G."/>
            <person name="Camino L.P."/>
            <person name="Canovas D."/>
            <person name="Cerda-Olmedo E."/>
            <person name="Cheng J.-F."/>
            <person name="Dominguez A."/>
            <person name="Elias M."/>
            <person name="Eslava A.P."/>
            <person name="Glaser F."/>
            <person name="Grimwood J."/>
            <person name="Gutierrez G."/>
            <person name="Heitman J."/>
            <person name="Henrissat B."/>
            <person name="Iturriaga E.A."/>
            <person name="Lang B.F."/>
            <person name="Lavin J.L."/>
            <person name="Lee S."/>
            <person name="Li W."/>
            <person name="Lindquist E."/>
            <person name="Lopez-Garcia S."/>
            <person name="Luque E.M."/>
            <person name="Marcos A.T."/>
            <person name="Martin J."/>
            <person name="McCluskey K."/>
            <person name="Medina H.R."/>
            <person name="Miralles-Duran A."/>
            <person name="Miyazaki A."/>
            <person name="Munoz-Torres E."/>
            <person name="Oguiza J.A."/>
            <person name="Ohm R."/>
            <person name="Olmedo M."/>
            <person name="Orejas M."/>
            <person name="Ortiz-Castellanos L."/>
            <person name="Pisabarro A.G."/>
            <person name="Rodriguez-Romero J."/>
            <person name="Ruiz-Herrera J."/>
            <person name="Ruiz-Vazquez R."/>
            <person name="Sanz C."/>
            <person name="Schackwitz W."/>
            <person name="Schmutz J."/>
            <person name="Shahriari M."/>
            <person name="Shelest E."/>
            <person name="Silva-Franco F."/>
            <person name="Soanes D."/>
            <person name="Syed K."/>
            <person name="Tagua V.G."/>
            <person name="Talbot N.J."/>
            <person name="Thon M."/>
            <person name="De vries R.P."/>
            <person name="Wiebenga A."/>
            <person name="Yadav J.S."/>
            <person name="Braun E.L."/>
            <person name="Baker S."/>
            <person name="Garre V."/>
            <person name="Horwitz B."/>
            <person name="Torres-Martinez S."/>
            <person name="Idnurm A."/>
            <person name="Herrera-Estrella A."/>
            <person name="Gabaldon T."/>
            <person name="Grigoriev I.V."/>
        </authorList>
    </citation>
    <scope>NUCLEOTIDE SEQUENCE [LARGE SCALE GENOMIC DNA]</scope>
    <source>
        <strain evidence="16">NRRL 1555(-)</strain>
    </source>
</reference>
<dbReference type="InterPro" id="IPR011047">
    <property type="entry name" value="Quinoprotein_ADH-like_sf"/>
</dbReference>
<dbReference type="Proteomes" id="UP000077315">
    <property type="component" value="Unassembled WGS sequence"/>
</dbReference>
<dbReference type="EMBL" id="KV441007">
    <property type="protein sequence ID" value="OAD65913.1"/>
    <property type="molecule type" value="Genomic_DNA"/>
</dbReference>
<evidence type="ECO:0000256" key="8">
    <source>
        <dbReference type="ARBA" id="ARBA00022989"/>
    </source>
</evidence>
<comment type="similarity">
    <text evidence="2">Belongs to the EMC1 family.</text>
</comment>
<dbReference type="InterPro" id="IPR015943">
    <property type="entry name" value="WD40/YVTN_repeat-like_dom_sf"/>
</dbReference>
<feature type="signal peptide" evidence="12">
    <location>
        <begin position="1"/>
        <end position="28"/>
    </location>
</feature>
<keyword evidence="16" id="KW-1185">Reference proteome</keyword>
<feature type="transmembrane region" description="Helical" evidence="11">
    <location>
        <begin position="970"/>
        <end position="988"/>
    </location>
</feature>
<dbReference type="AlphaFoldDB" id="A0A162TC01"/>
<feature type="domain" description="ER membrane protein complex subunit 1 C-terminal" evidence="13">
    <location>
        <begin position="788"/>
        <end position="997"/>
    </location>
</feature>
<keyword evidence="10" id="KW-0325">Glycoprotein</keyword>
<evidence type="ECO:0000313" key="16">
    <source>
        <dbReference type="Proteomes" id="UP000077315"/>
    </source>
</evidence>
<keyword evidence="5 11" id="KW-0812">Transmembrane</keyword>
<proteinExistence type="inferred from homology"/>
<sequence>MDTITHRSRPILLLLGLLCFLCITPVSALYKSQAGVFDWHQSWIGKTRWSSKLDSSHITVVTERNVVASLNIDNGELEWRQVLEETITHAKITNGGILTLTDEAGHAQYWDRTTGTLVWERYAGQGGQPGQFNIIVLEDDHVALFDGKTLVKLSDNAKDLWTWELENGTGNVLALHSLAETLFVITYDGTSTIYSTALNAATGEVLTTTQIPCRVKADEISVIGNYIMWIDHDDIKWNEIGTSTVAITTAKELVGSIDSFEVASLESLHLIPSACKPGLETFVFGAEIELDELIGATAAAFRISADGSSLELVKNLGVRKSFDDVDVSDSYVAVFSTTSKDTFAVDVLNNDPSIGTHQIHIYHDFTLTGDIAHAKILDLSDFRIFIVTASGSTFVYSKDGIVWSREEAMAHAIDSEFLDLPEKQRWTQMADEISETPEEQAVVGPVTRYIRRLTTHVAELRKVPSWAIERVMGVVSPPAQQKANPAAVLAAQSCWTNQSYHQQQKTNEDDDLYRDNFGFRKLLLSVTNTGKVIAQDSANKGAIIWSRYFADVEFDHVFVVRNSAVKFPPLIVAIGHQNDGGYIYNHFYRLNAITGEDYVSQIPEAEEFFESVLITEAGVDKVMRLPVEDPEEHTQVLAIYEAGTSRIYIYPDTTGSREAFTKFIPNFYFTHQKSKQGGEFRGYQIVEGYRGSLTASAVWTLGFPAEEKVVALASRQPDEKVASLGRSLGNRNVLYKYLNPHMFTVITAIPETETLLVRVVDAVKGSILYEAVHQNADTIHNEVHVVQSENWVVYHYWSNGPLTNGYVAVVMELYEGEKENERVVSTEFSSFEDIKPYVQSSAFTFPYPVRTMGVTTTRLGVSNREIIFGLESDQILGVTKRLLDPRRPMDKPSKDDTEEGLMPYAPIPDERRSFLSYNEQVAGINHIITSPALLESTSLVFAYGLDTFYTRSSPSKQFDVLSEDFSKSQLLLTIVGLIVGIMVAGPMVRRKRTNGLWK</sequence>
<organism evidence="15 16">
    <name type="scientific">Phycomyces blakesleeanus (strain ATCC 8743b / DSM 1359 / FGSC 10004 / NBRC 33097 / NRRL 1555)</name>
    <dbReference type="NCBI Taxonomy" id="763407"/>
    <lineage>
        <taxon>Eukaryota</taxon>
        <taxon>Fungi</taxon>
        <taxon>Fungi incertae sedis</taxon>
        <taxon>Mucoromycota</taxon>
        <taxon>Mucoromycotina</taxon>
        <taxon>Mucoromycetes</taxon>
        <taxon>Mucorales</taxon>
        <taxon>Phycomycetaceae</taxon>
        <taxon>Phycomyces</taxon>
    </lineage>
</organism>
<dbReference type="GeneID" id="29004493"/>
<dbReference type="InterPro" id="IPR026895">
    <property type="entry name" value="EMC1"/>
</dbReference>
<evidence type="ECO:0000256" key="2">
    <source>
        <dbReference type="ARBA" id="ARBA00007904"/>
    </source>
</evidence>
<dbReference type="Gene3D" id="2.130.10.10">
    <property type="entry name" value="YVTN repeat-like/Quinoprotein amine dehydrogenase"/>
    <property type="match status" value="1"/>
</dbReference>
<evidence type="ECO:0000256" key="11">
    <source>
        <dbReference type="SAM" id="Phobius"/>
    </source>
</evidence>
<evidence type="ECO:0000256" key="6">
    <source>
        <dbReference type="ARBA" id="ARBA00022729"/>
    </source>
</evidence>
<dbReference type="GO" id="GO:0034975">
    <property type="term" value="P:protein folding in endoplasmic reticulum"/>
    <property type="evidence" value="ECO:0007669"/>
    <property type="project" value="TreeGrafter"/>
</dbReference>
<name>A0A162TC01_PHYB8</name>
<dbReference type="RefSeq" id="XP_018283953.1">
    <property type="nucleotide sequence ID" value="XM_018443588.1"/>
</dbReference>
<dbReference type="FunCoup" id="A0A162TC01">
    <property type="interactions" value="364"/>
</dbReference>
<dbReference type="SUPFAM" id="SSF50998">
    <property type="entry name" value="Quinoprotein alcohol dehydrogenase-like"/>
    <property type="match status" value="1"/>
</dbReference>
<accession>A0A162TC01</accession>
<evidence type="ECO:0000259" key="14">
    <source>
        <dbReference type="Pfam" id="PF25293"/>
    </source>
</evidence>
<evidence type="ECO:0000256" key="4">
    <source>
        <dbReference type="ARBA" id="ARBA00020824"/>
    </source>
</evidence>
<dbReference type="OrthoDB" id="28092at2759"/>
<dbReference type="Pfam" id="PF25293">
    <property type="entry name" value="Beta-prop_EMC1_N"/>
    <property type="match status" value="1"/>
</dbReference>
<evidence type="ECO:0000259" key="13">
    <source>
        <dbReference type="Pfam" id="PF07774"/>
    </source>
</evidence>
<evidence type="ECO:0000256" key="1">
    <source>
        <dbReference type="ARBA" id="ARBA00004115"/>
    </source>
</evidence>
<comment type="subcellular location">
    <subcellularLocation>
        <location evidence="1">Endoplasmic reticulum membrane</location>
        <topology evidence="1">Single-pass type I membrane protein</topology>
    </subcellularLocation>
</comment>
<evidence type="ECO:0000256" key="9">
    <source>
        <dbReference type="ARBA" id="ARBA00023136"/>
    </source>
</evidence>
<dbReference type="InterPro" id="IPR058545">
    <property type="entry name" value="Beta-prop_EMC1_1st"/>
</dbReference>